<sequence length="24" mass="2693">MKGLTWALAAKLSCYQTTHPTKRS</sequence>
<dbReference type="AlphaFoldDB" id="A0A0A9AMK8"/>
<proteinExistence type="predicted"/>
<name>A0A0A9AMK8_ARUDO</name>
<reference evidence="1" key="2">
    <citation type="journal article" date="2015" name="Data Brief">
        <title>Shoot transcriptome of the giant reed, Arundo donax.</title>
        <authorList>
            <person name="Barrero R.A."/>
            <person name="Guerrero F.D."/>
            <person name="Moolhuijzen P."/>
            <person name="Goolsby J.A."/>
            <person name="Tidwell J."/>
            <person name="Bellgard S.E."/>
            <person name="Bellgard M.I."/>
        </authorList>
    </citation>
    <scope>NUCLEOTIDE SEQUENCE</scope>
    <source>
        <tissue evidence="1">Shoot tissue taken approximately 20 cm above the soil surface</tissue>
    </source>
</reference>
<reference evidence="1" key="1">
    <citation type="submission" date="2014-09" db="EMBL/GenBank/DDBJ databases">
        <authorList>
            <person name="Magalhaes I.L.F."/>
            <person name="Oliveira U."/>
            <person name="Santos F.R."/>
            <person name="Vidigal T.H.D.A."/>
            <person name="Brescovit A.D."/>
            <person name="Santos A.J."/>
        </authorList>
    </citation>
    <scope>NUCLEOTIDE SEQUENCE</scope>
    <source>
        <tissue evidence="1">Shoot tissue taken approximately 20 cm above the soil surface</tissue>
    </source>
</reference>
<protein>
    <submittedName>
        <fullName evidence="1">Uncharacterized protein</fullName>
    </submittedName>
</protein>
<dbReference type="EMBL" id="GBRH01245504">
    <property type="protein sequence ID" value="JAD52391.1"/>
    <property type="molecule type" value="Transcribed_RNA"/>
</dbReference>
<organism evidence="1">
    <name type="scientific">Arundo donax</name>
    <name type="common">Giant reed</name>
    <name type="synonym">Donax arundinaceus</name>
    <dbReference type="NCBI Taxonomy" id="35708"/>
    <lineage>
        <taxon>Eukaryota</taxon>
        <taxon>Viridiplantae</taxon>
        <taxon>Streptophyta</taxon>
        <taxon>Embryophyta</taxon>
        <taxon>Tracheophyta</taxon>
        <taxon>Spermatophyta</taxon>
        <taxon>Magnoliopsida</taxon>
        <taxon>Liliopsida</taxon>
        <taxon>Poales</taxon>
        <taxon>Poaceae</taxon>
        <taxon>PACMAD clade</taxon>
        <taxon>Arundinoideae</taxon>
        <taxon>Arundineae</taxon>
        <taxon>Arundo</taxon>
    </lineage>
</organism>
<accession>A0A0A9AMK8</accession>
<evidence type="ECO:0000313" key="1">
    <source>
        <dbReference type="EMBL" id="JAD52391.1"/>
    </source>
</evidence>